<keyword evidence="8" id="KW-1003">Cell membrane</keyword>
<name>A0A1F4SM00_UNCSA</name>
<dbReference type="EMBL" id="MEUB01000041">
    <property type="protein sequence ID" value="OGC21466.1"/>
    <property type="molecule type" value="Genomic_DNA"/>
</dbReference>
<evidence type="ECO:0000256" key="12">
    <source>
        <dbReference type="ARBA" id="ARBA00022695"/>
    </source>
</evidence>
<dbReference type="PROSITE" id="PS01315">
    <property type="entry name" value="CDS"/>
    <property type="match status" value="1"/>
</dbReference>
<accession>A0A1F4SM00</accession>
<dbReference type="InterPro" id="IPR000374">
    <property type="entry name" value="PC_trans"/>
</dbReference>
<evidence type="ECO:0000313" key="21">
    <source>
        <dbReference type="Proteomes" id="UP000178417"/>
    </source>
</evidence>
<dbReference type="Proteomes" id="UP000178417">
    <property type="component" value="Unassembled WGS sequence"/>
</dbReference>
<feature type="transmembrane region" description="Helical" evidence="19">
    <location>
        <begin position="267"/>
        <end position="288"/>
    </location>
</feature>
<evidence type="ECO:0000256" key="7">
    <source>
        <dbReference type="ARBA" id="ARBA00019373"/>
    </source>
</evidence>
<evidence type="ECO:0000256" key="8">
    <source>
        <dbReference type="ARBA" id="ARBA00022475"/>
    </source>
</evidence>
<keyword evidence="9" id="KW-0444">Lipid biosynthesis</keyword>
<evidence type="ECO:0000256" key="17">
    <source>
        <dbReference type="ARBA" id="ARBA00023264"/>
    </source>
</evidence>
<evidence type="ECO:0000256" key="16">
    <source>
        <dbReference type="ARBA" id="ARBA00023209"/>
    </source>
</evidence>
<dbReference type="Pfam" id="PF01148">
    <property type="entry name" value="CTP_transf_1"/>
    <property type="match status" value="1"/>
</dbReference>
<dbReference type="GO" id="GO:0016024">
    <property type="term" value="P:CDP-diacylglycerol biosynthetic process"/>
    <property type="evidence" value="ECO:0007669"/>
    <property type="project" value="UniProtKB-UniPathway"/>
</dbReference>
<evidence type="ECO:0000256" key="19">
    <source>
        <dbReference type="SAM" id="Phobius"/>
    </source>
</evidence>
<evidence type="ECO:0000256" key="11">
    <source>
        <dbReference type="ARBA" id="ARBA00022692"/>
    </source>
</evidence>
<sequence>MVVEREGLERHQSKLIDNFMSKSFITRSLTILVSVPIIWACTYFGGFLFLIFILTLALFSVNEFYNLMMKKGYYPAYWVGNIITIFFIVFSYYSVSKNWEPAHSAILTIAASLALMAGVFLKRAEDTIVDVAVTLLGMIYIGWFFSYFIFIRSLTDHGAYFFFLMLTIWAMDIMAYLVGKKFGRHKLAPNISPHKTWEGAIAGFVTCIIASEIFSNFAAINGTHALILGLLIGLVAQLSDLVESVIKRDAGAKDSSQIIPGHGGVLDRLDSFILTAPIMYYYVVWVILR</sequence>
<comment type="pathway">
    <text evidence="3 18">Phospholipid metabolism; CDP-diacylglycerol biosynthesis; CDP-diacylglycerol from sn-glycerol 3-phosphate: step 3/3.</text>
</comment>
<evidence type="ECO:0000256" key="9">
    <source>
        <dbReference type="ARBA" id="ARBA00022516"/>
    </source>
</evidence>
<evidence type="ECO:0000256" key="4">
    <source>
        <dbReference type="ARBA" id="ARBA00005189"/>
    </source>
</evidence>
<reference evidence="20 21" key="1">
    <citation type="journal article" date="2016" name="Nat. Commun.">
        <title>Thousands of microbial genomes shed light on interconnected biogeochemical processes in an aquifer system.</title>
        <authorList>
            <person name="Anantharaman K."/>
            <person name="Brown C.T."/>
            <person name="Hug L.A."/>
            <person name="Sharon I."/>
            <person name="Castelle C.J."/>
            <person name="Probst A.J."/>
            <person name="Thomas B.C."/>
            <person name="Singh A."/>
            <person name="Wilkins M.J."/>
            <person name="Karaoz U."/>
            <person name="Brodie E.L."/>
            <person name="Williams K.H."/>
            <person name="Hubbard S.S."/>
            <person name="Banfield J.F."/>
        </authorList>
    </citation>
    <scope>NUCLEOTIDE SEQUENCE [LARGE SCALE GENOMIC DNA]</scope>
</reference>
<keyword evidence="14" id="KW-0443">Lipid metabolism</keyword>
<keyword evidence="13 19" id="KW-1133">Transmembrane helix</keyword>
<keyword evidence="16" id="KW-0594">Phospholipid biosynthesis</keyword>
<evidence type="ECO:0000256" key="15">
    <source>
        <dbReference type="ARBA" id="ARBA00023136"/>
    </source>
</evidence>
<keyword evidence="11 18" id="KW-0812">Transmembrane</keyword>
<evidence type="ECO:0000256" key="6">
    <source>
        <dbReference type="ARBA" id="ARBA00012487"/>
    </source>
</evidence>
<evidence type="ECO:0000256" key="14">
    <source>
        <dbReference type="ARBA" id="ARBA00023098"/>
    </source>
</evidence>
<protein>
    <recommendedName>
        <fullName evidence="7 18">Phosphatidate cytidylyltransferase</fullName>
        <ecNumber evidence="6 18">2.7.7.41</ecNumber>
    </recommendedName>
</protein>
<dbReference type="STRING" id="1802579.A2310_03200"/>
<evidence type="ECO:0000256" key="1">
    <source>
        <dbReference type="ARBA" id="ARBA00001698"/>
    </source>
</evidence>
<feature type="transmembrane region" description="Helical" evidence="19">
    <location>
        <begin position="101"/>
        <end position="121"/>
    </location>
</feature>
<comment type="pathway">
    <text evidence="4">Lipid metabolism.</text>
</comment>
<evidence type="ECO:0000256" key="18">
    <source>
        <dbReference type="RuleBase" id="RU003938"/>
    </source>
</evidence>
<feature type="transmembrane region" description="Helical" evidence="19">
    <location>
        <begin position="199"/>
        <end position="220"/>
    </location>
</feature>
<comment type="subcellular location">
    <subcellularLocation>
        <location evidence="2">Cell membrane</location>
        <topology evidence="2">Multi-pass membrane protein</topology>
    </subcellularLocation>
</comment>
<dbReference type="GO" id="GO:0005886">
    <property type="term" value="C:plasma membrane"/>
    <property type="evidence" value="ECO:0007669"/>
    <property type="project" value="UniProtKB-SubCell"/>
</dbReference>
<evidence type="ECO:0000256" key="13">
    <source>
        <dbReference type="ARBA" id="ARBA00022989"/>
    </source>
</evidence>
<dbReference type="EC" id="2.7.7.41" evidence="6 18"/>
<comment type="similarity">
    <text evidence="5 18">Belongs to the CDS family.</text>
</comment>
<keyword evidence="17" id="KW-1208">Phospholipid metabolism</keyword>
<dbReference type="GO" id="GO:0004605">
    <property type="term" value="F:phosphatidate cytidylyltransferase activity"/>
    <property type="evidence" value="ECO:0007669"/>
    <property type="project" value="UniProtKB-EC"/>
</dbReference>
<gene>
    <name evidence="20" type="ORF">A2310_03200</name>
</gene>
<feature type="transmembrane region" description="Helical" evidence="19">
    <location>
        <begin position="226"/>
        <end position="246"/>
    </location>
</feature>
<comment type="catalytic activity">
    <reaction evidence="1 18">
        <text>a 1,2-diacyl-sn-glycero-3-phosphate + CTP + H(+) = a CDP-1,2-diacyl-sn-glycerol + diphosphate</text>
        <dbReference type="Rhea" id="RHEA:16229"/>
        <dbReference type="ChEBI" id="CHEBI:15378"/>
        <dbReference type="ChEBI" id="CHEBI:33019"/>
        <dbReference type="ChEBI" id="CHEBI:37563"/>
        <dbReference type="ChEBI" id="CHEBI:58332"/>
        <dbReference type="ChEBI" id="CHEBI:58608"/>
        <dbReference type="EC" id="2.7.7.41"/>
    </reaction>
</comment>
<organism evidence="20 21">
    <name type="scientific">candidate division WOR-1 bacterium RIFOXYB2_FULL_37_13</name>
    <dbReference type="NCBI Taxonomy" id="1802579"/>
    <lineage>
        <taxon>Bacteria</taxon>
        <taxon>Bacillati</taxon>
        <taxon>Saganbacteria</taxon>
    </lineage>
</organism>
<comment type="caution">
    <text evidence="20">The sequence shown here is derived from an EMBL/GenBank/DDBJ whole genome shotgun (WGS) entry which is preliminary data.</text>
</comment>
<proteinExistence type="inferred from homology"/>
<dbReference type="PANTHER" id="PTHR46382">
    <property type="entry name" value="PHOSPHATIDATE CYTIDYLYLTRANSFERASE"/>
    <property type="match status" value="1"/>
</dbReference>
<keyword evidence="12 18" id="KW-0548">Nucleotidyltransferase</keyword>
<evidence type="ECO:0000256" key="2">
    <source>
        <dbReference type="ARBA" id="ARBA00004651"/>
    </source>
</evidence>
<dbReference type="AlphaFoldDB" id="A0A1F4SM00"/>
<feature type="transmembrane region" description="Helical" evidence="19">
    <location>
        <begin position="73"/>
        <end position="95"/>
    </location>
</feature>
<dbReference type="PANTHER" id="PTHR46382:SF1">
    <property type="entry name" value="PHOSPHATIDATE CYTIDYLYLTRANSFERASE"/>
    <property type="match status" value="1"/>
</dbReference>
<dbReference type="UniPathway" id="UPA00557">
    <property type="reaction ID" value="UER00614"/>
</dbReference>
<evidence type="ECO:0000256" key="3">
    <source>
        <dbReference type="ARBA" id="ARBA00005119"/>
    </source>
</evidence>
<evidence type="ECO:0000313" key="20">
    <source>
        <dbReference type="EMBL" id="OGC21466.1"/>
    </source>
</evidence>
<keyword evidence="15 19" id="KW-0472">Membrane</keyword>
<evidence type="ECO:0000256" key="10">
    <source>
        <dbReference type="ARBA" id="ARBA00022679"/>
    </source>
</evidence>
<evidence type="ECO:0000256" key="5">
    <source>
        <dbReference type="ARBA" id="ARBA00010185"/>
    </source>
</evidence>
<feature type="transmembrane region" description="Helical" evidence="19">
    <location>
        <begin position="128"/>
        <end position="151"/>
    </location>
</feature>
<keyword evidence="10 18" id="KW-0808">Transferase</keyword>
<feature type="transmembrane region" description="Helical" evidence="19">
    <location>
        <begin position="157"/>
        <end position="178"/>
    </location>
</feature>
<feature type="transmembrane region" description="Helical" evidence="19">
    <location>
        <begin position="37"/>
        <end position="61"/>
    </location>
</feature>